<evidence type="ECO:0000256" key="8">
    <source>
        <dbReference type="ARBA" id="ARBA00022723"/>
    </source>
</evidence>
<dbReference type="Gene3D" id="1.10.420.10">
    <property type="entry name" value="Peroxidase, domain 2"/>
    <property type="match status" value="1"/>
</dbReference>
<keyword evidence="5 21" id="KW-0964">Secreted</keyword>
<dbReference type="PANTHER" id="PTHR31388">
    <property type="entry name" value="PEROXIDASE 72-RELATED"/>
    <property type="match status" value="1"/>
</dbReference>
<dbReference type="PROSITE" id="PS00436">
    <property type="entry name" value="PEROXIDASE_2"/>
    <property type="match status" value="1"/>
</dbReference>
<evidence type="ECO:0000256" key="19">
    <source>
        <dbReference type="PIRSR" id="PIRSR600823-4"/>
    </source>
</evidence>
<dbReference type="Pfam" id="PF00141">
    <property type="entry name" value="peroxidase"/>
    <property type="match status" value="1"/>
</dbReference>
<feature type="binding site" evidence="18">
    <location>
        <position position="199"/>
    </location>
    <ligand>
        <name>Ca(2+)</name>
        <dbReference type="ChEBI" id="CHEBI:29108"/>
        <label>2</label>
    </ligand>
</feature>
<dbReference type="InterPro" id="IPR019793">
    <property type="entry name" value="Peroxidases_heam-ligand_BS"/>
</dbReference>
<feature type="binding site" evidence="18">
    <location>
        <position position="246"/>
    </location>
    <ligand>
        <name>Ca(2+)</name>
        <dbReference type="ChEBI" id="CHEBI:29108"/>
        <label>2</label>
    </ligand>
</feature>
<keyword evidence="6 21" id="KW-0575">Peroxidase</keyword>
<comment type="similarity">
    <text evidence="3">Belongs to the peroxidase family. Ascorbate peroxidase subfamily.</text>
</comment>
<keyword evidence="12 18" id="KW-0408">Iron</keyword>
<dbReference type="GO" id="GO:0020037">
    <property type="term" value="F:heme binding"/>
    <property type="evidence" value="ECO:0007669"/>
    <property type="project" value="UniProtKB-UniRule"/>
</dbReference>
<proteinExistence type="inferred from homology"/>
<dbReference type="Proteomes" id="UP001054252">
    <property type="component" value="Unassembled WGS sequence"/>
</dbReference>
<gene>
    <name evidence="23" type="ORF">SLEP1_g5186</name>
</gene>
<evidence type="ECO:0000256" key="4">
    <source>
        <dbReference type="ARBA" id="ARBA00012313"/>
    </source>
</evidence>
<feature type="binding site" evidence="18">
    <location>
        <position position="243"/>
    </location>
    <ligand>
        <name>Ca(2+)</name>
        <dbReference type="ChEBI" id="CHEBI:29108"/>
        <label>2</label>
    </ligand>
</feature>
<evidence type="ECO:0000256" key="6">
    <source>
        <dbReference type="ARBA" id="ARBA00022559"/>
    </source>
</evidence>
<dbReference type="InterPro" id="IPR000823">
    <property type="entry name" value="Peroxidase_pln"/>
</dbReference>
<feature type="active site" description="Proton acceptor" evidence="16">
    <location>
        <position position="71"/>
    </location>
</feature>
<dbReference type="EMBL" id="BPVZ01000005">
    <property type="protein sequence ID" value="GKU91287.1"/>
    <property type="molecule type" value="Genomic_DNA"/>
</dbReference>
<feature type="disulfide bond" evidence="20">
    <location>
        <begin position="73"/>
        <end position="78"/>
    </location>
</feature>
<dbReference type="FunFam" id="1.10.520.10:FF:000001">
    <property type="entry name" value="Peroxidase"/>
    <property type="match status" value="1"/>
</dbReference>
<evidence type="ECO:0000256" key="1">
    <source>
        <dbReference type="ARBA" id="ARBA00000189"/>
    </source>
</evidence>
<evidence type="ECO:0000256" key="13">
    <source>
        <dbReference type="ARBA" id="ARBA00023157"/>
    </source>
</evidence>
<dbReference type="FunFam" id="1.10.420.10:FF:000006">
    <property type="entry name" value="Peroxidase"/>
    <property type="match status" value="1"/>
</dbReference>
<feature type="binding site" evidence="18">
    <location>
        <position position="79"/>
    </location>
    <ligand>
        <name>Ca(2+)</name>
        <dbReference type="ChEBI" id="CHEBI:29108"/>
        <label>1</label>
    </ligand>
</feature>
<dbReference type="GO" id="GO:0042744">
    <property type="term" value="P:hydrogen peroxide catabolic process"/>
    <property type="evidence" value="ECO:0007669"/>
    <property type="project" value="UniProtKB-KW"/>
</dbReference>
<evidence type="ECO:0000256" key="21">
    <source>
        <dbReference type="RuleBase" id="RU362060"/>
    </source>
</evidence>
<evidence type="ECO:0000256" key="7">
    <source>
        <dbReference type="ARBA" id="ARBA00022617"/>
    </source>
</evidence>
<dbReference type="PROSITE" id="PS50873">
    <property type="entry name" value="PEROXIDASE_4"/>
    <property type="match status" value="1"/>
</dbReference>
<keyword evidence="10 18" id="KW-0106">Calcium</keyword>
<evidence type="ECO:0000256" key="9">
    <source>
        <dbReference type="ARBA" id="ARBA00022729"/>
    </source>
</evidence>
<keyword evidence="9 21" id="KW-0732">Signal</keyword>
<feature type="binding site" evidence="18">
    <location>
        <position position="77"/>
    </location>
    <ligand>
        <name>Ca(2+)</name>
        <dbReference type="ChEBI" id="CHEBI:29108"/>
        <label>1</label>
    </ligand>
</feature>
<feature type="domain" description="Plant heme peroxidase family profile" evidence="22">
    <location>
        <begin position="30"/>
        <end position="324"/>
    </location>
</feature>
<dbReference type="PROSITE" id="PS00435">
    <property type="entry name" value="PEROXIDASE_1"/>
    <property type="match status" value="1"/>
</dbReference>
<feature type="disulfide bond" evidence="20">
    <location>
        <begin position="126"/>
        <end position="320"/>
    </location>
</feature>
<feature type="binding site" evidence="17">
    <location>
        <position position="168"/>
    </location>
    <ligand>
        <name>substrate</name>
    </ligand>
</feature>
<feature type="binding site" evidence="18">
    <location>
        <position position="75"/>
    </location>
    <ligand>
        <name>Ca(2+)</name>
        <dbReference type="ChEBI" id="CHEBI:29108"/>
        <label>1</label>
    </ligand>
</feature>
<dbReference type="InterPro" id="IPR002016">
    <property type="entry name" value="Haem_peroxidase"/>
</dbReference>
<keyword evidence="11 21" id="KW-0560">Oxidoreductase</keyword>
<dbReference type="CDD" id="cd00693">
    <property type="entry name" value="secretory_peroxidase"/>
    <property type="match status" value="1"/>
</dbReference>
<evidence type="ECO:0000256" key="5">
    <source>
        <dbReference type="ARBA" id="ARBA00022525"/>
    </source>
</evidence>
<evidence type="ECO:0000256" key="3">
    <source>
        <dbReference type="ARBA" id="ARBA00006873"/>
    </source>
</evidence>
<evidence type="ECO:0000256" key="16">
    <source>
        <dbReference type="PIRSR" id="PIRSR600823-1"/>
    </source>
</evidence>
<feature type="disulfide bond" evidence="20">
    <location>
        <begin position="205"/>
        <end position="230"/>
    </location>
</feature>
<dbReference type="GO" id="GO:0046872">
    <property type="term" value="F:metal ion binding"/>
    <property type="evidence" value="ECO:0007669"/>
    <property type="project" value="UniProtKB-UniRule"/>
</dbReference>
<keyword evidence="13 20" id="KW-1015">Disulfide bond</keyword>
<feature type="binding site" evidence="18">
    <location>
        <position position="72"/>
    </location>
    <ligand>
        <name>Ca(2+)</name>
        <dbReference type="ChEBI" id="CHEBI:29108"/>
        <label>1</label>
    </ligand>
</feature>
<keyword evidence="24" id="KW-1185">Reference proteome</keyword>
<evidence type="ECO:0000256" key="18">
    <source>
        <dbReference type="PIRSR" id="PIRSR600823-3"/>
    </source>
</evidence>
<feature type="binding site" description="axial binding residue" evidence="18">
    <location>
        <position position="198"/>
    </location>
    <ligand>
        <name>heme b</name>
        <dbReference type="ChEBI" id="CHEBI:60344"/>
    </ligand>
    <ligandPart>
        <name>Fe</name>
        <dbReference type="ChEBI" id="CHEBI:18248"/>
    </ligandPart>
</feature>
<keyword evidence="8 18" id="KW-0479">Metal-binding</keyword>
<dbReference type="GO" id="GO:0006979">
    <property type="term" value="P:response to oxidative stress"/>
    <property type="evidence" value="ECO:0007669"/>
    <property type="project" value="UniProtKB-UniRule"/>
</dbReference>
<keyword evidence="7 21" id="KW-0349">Heme</keyword>
<dbReference type="GO" id="GO:0005576">
    <property type="term" value="C:extracellular region"/>
    <property type="evidence" value="ECO:0007669"/>
    <property type="project" value="UniProtKB-SubCell"/>
</dbReference>
<dbReference type="AlphaFoldDB" id="A0AAV5HXH8"/>
<comment type="cofactor">
    <cofactor evidence="18 21">
        <name>heme b</name>
        <dbReference type="ChEBI" id="CHEBI:60344"/>
    </cofactor>
    <text evidence="18 21">Binds 1 heme b (iron(II)-protoporphyrin IX) group per subunit.</text>
</comment>
<reference evidence="23 24" key="1">
    <citation type="journal article" date="2021" name="Commun. Biol.">
        <title>The genome of Shorea leprosula (Dipterocarpaceae) highlights the ecological relevance of drought in aseasonal tropical rainforests.</title>
        <authorList>
            <person name="Ng K.K.S."/>
            <person name="Kobayashi M.J."/>
            <person name="Fawcett J.A."/>
            <person name="Hatakeyama M."/>
            <person name="Paape T."/>
            <person name="Ng C.H."/>
            <person name="Ang C.C."/>
            <person name="Tnah L.H."/>
            <person name="Lee C.T."/>
            <person name="Nishiyama T."/>
            <person name="Sese J."/>
            <person name="O'Brien M.J."/>
            <person name="Copetti D."/>
            <person name="Mohd Noor M.I."/>
            <person name="Ong R.C."/>
            <person name="Putra M."/>
            <person name="Sireger I.Z."/>
            <person name="Indrioko S."/>
            <person name="Kosugi Y."/>
            <person name="Izuno A."/>
            <person name="Isagi Y."/>
            <person name="Lee S.L."/>
            <person name="Shimizu K.K."/>
        </authorList>
    </citation>
    <scope>NUCLEOTIDE SEQUENCE [LARGE SCALE GENOMIC DNA]</scope>
    <source>
        <strain evidence="23">214</strain>
    </source>
</reference>
<evidence type="ECO:0000256" key="12">
    <source>
        <dbReference type="ARBA" id="ARBA00023004"/>
    </source>
</evidence>
<evidence type="ECO:0000259" key="22">
    <source>
        <dbReference type="PROSITE" id="PS50873"/>
    </source>
</evidence>
<evidence type="ECO:0000256" key="15">
    <source>
        <dbReference type="ARBA" id="ARBA00023324"/>
    </source>
</evidence>
<dbReference type="InterPro" id="IPR033905">
    <property type="entry name" value="Secretory_peroxidase"/>
</dbReference>
<feature type="chain" id="PRO_5043106413" description="Peroxidase" evidence="21">
    <location>
        <begin position="22"/>
        <end position="324"/>
    </location>
</feature>
<comment type="similarity">
    <text evidence="21">Belongs to the peroxidase family. Classical plant (class III) peroxidase subfamily.</text>
</comment>
<evidence type="ECO:0000256" key="14">
    <source>
        <dbReference type="ARBA" id="ARBA00023180"/>
    </source>
</evidence>
<comment type="caution">
    <text evidence="23">The sequence shown here is derived from an EMBL/GenBank/DDBJ whole genome shotgun (WGS) entry which is preliminary data.</text>
</comment>
<keyword evidence="15 21" id="KW-0376">Hydrogen peroxide</keyword>
<dbReference type="PRINTS" id="PR00458">
    <property type="entry name" value="PEROXIDASE"/>
</dbReference>
<sequence>MAACNYHFLLFVLAVAVTASAQVNTTSNGTLSPDFYSSTCPEASSIVQKVVIAAIKNETRVGASLLRLHFHDCFVNGCDGSVLLDDNATFVGEKTSVPNNNSARGFNVVDQIKAALEQACPGVVSCADILALASRHSVVYLGGPSWTVQLGRRDSTTASRSASNTSIPPPTSNLSALISSYSAQGLSVQDLVTLSGAHTIGLTRCTSFRARIYNDSDIDPSFAKSLQRICPRNGSDNVLARLDLQTPTFFDNLYYKNLVNYKGILHSDEELFNGSSTTALLVKRYATDNSVFFKDFAKAIVKMGNIKPLTGTSGEVRINCRKVN</sequence>
<keyword evidence="14" id="KW-0325">Glycoprotein</keyword>
<evidence type="ECO:0000256" key="20">
    <source>
        <dbReference type="PIRSR" id="PIRSR600823-5"/>
    </source>
</evidence>
<dbReference type="InterPro" id="IPR019794">
    <property type="entry name" value="Peroxidases_AS"/>
</dbReference>
<evidence type="ECO:0000256" key="11">
    <source>
        <dbReference type="ARBA" id="ARBA00023002"/>
    </source>
</evidence>
<dbReference type="GO" id="GO:0140825">
    <property type="term" value="F:lactoperoxidase activity"/>
    <property type="evidence" value="ECO:0007669"/>
    <property type="project" value="UniProtKB-EC"/>
</dbReference>
<accession>A0AAV5HXH8</accession>
<evidence type="ECO:0000313" key="23">
    <source>
        <dbReference type="EMBL" id="GKU91287.1"/>
    </source>
</evidence>
<comment type="catalytic activity">
    <reaction evidence="1 21">
        <text>2 a phenolic donor + H2O2 = 2 a phenolic radical donor + 2 H2O</text>
        <dbReference type="Rhea" id="RHEA:56136"/>
        <dbReference type="ChEBI" id="CHEBI:15377"/>
        <dbReference type="ChEBI" id="CHEBI:16240"/>
        <dbReference type="ChEBI" id="CHEBI:139520"/>
        <dbReference type="ChEBI" id="CHEBI:139521"/>
        <dbReference type="EC" id="1.11.1.7"/>
    </reaction>
</comment>
<protein>
    <recommendedName>
        <fullName evidence="4 21">Peroxidase</fullName>
        <ecNumber evidence="4 21">1.11.1.7</ecNumber>
    </recommendedName>
</protein>
<comment type="subcellular location">
    <subcellularLocation>
        <location evidence="21">Secreted</location>
    </subcellularLocation>
</comment>
<evidence type="ECO:0000256" key="17">
    <source>
        <dbReference type="PIRSR" id="PIRSR600823-2"/>
    </source>
</evidence>
<feature type="binding site" evidence="18">
    <location>
        <position position="81"/>
    </location>
    <ligand>
        <name>Ca(2+)</name>
        <dbReference type="ChEBI" id="CHEBI:29108"/>
        <label>1</label>
    </ligand>
</feature>
<name>A0AAV5HXH8_9ROSI</name>
<evidence type="ECO:0000313" key="24">
    <source>
        <dbReference type="Proteomes" id="UP001054252"/>
    </source>
</evidence>
<dbReference type="EC" id="1.11.1.7" evidence="4 21"/>
<feature type="site" description="Transition state stabilizer" evidence="19">
    <location>
        <position position="67"/>
    </location>
</feature>
<feature type="binding site" evidence="18">
    <location>
        <position position="251"/>
    </location>
    <ligand>
        <name>Ca(2+)</name>
        <dbReference type="ChEBI" id="CHEBI:29108"/>
        <label>2</label>
    </ligand>
</feature>
<dbReference type="PRINTS" id="PR00461">
    <property type="entry name" value="PLPEROXIDASE"/>
</dbReference>
<comment type="cofactor">
    <cofactor evidence="18 21">
        <name>Ca(2+)</name>
        <dbReference type="ChEBI" id="CHEBI:29108"/>
    </cofactor>
    <text evidence="18 21">Binds 2 calcium ions per subunit.</text>
</comment>
<feature type="signal peptide" evidence="21">
    <location>
        <begin position="1"/>
        <end position="21"/>
    </location>
</feature>
<organism evidence="23 24">
    <name type="scientific">Rubroshorea leprosula</name>
    <dbReference type="NCBI Taxonomy" id="152421"/>
    <lineage>
        <taxon>Eukaryota</taxon>
        <taxon>Viridiplantae</taxon>
        <taxon>Streptophyta</taxon>
        <taxon>Embryophyta</taxon>
        <taxon>Tracheophyta</taxon>
        <taxon>Spermatophyta</taxon>
        <taxon>Magnoliopsida</taxon>
        <taxon>eudicotyledons</taxon>
        <taxon>Gunneridae</taxon>
        <taxon>Pentapetalae</taxon>
        <taxon>rosids</taxon>
        <taxon>malvids</taxon>
        <taxon>Malvales</taxon>
        <taxon>Dipterocarpaceae</taxon>
        <taxon>Rubroshorea</taxon>
    </lineage>
</organism>
<dbReference type="Gene3D" id="1.10.520.10">
    <property type="match status" value="1"/>
</dbReference>
<comment type="function">
    <text evidence="2">Removal of H(2)O(2), oxidation of toxic reductants, biosynthesis and degradation of lignin, suberization, auxin catabolism, response to environmental stresses such as wounding, pathogen attack and oxidative stress. These functions might be dependent on each isozyme/isoform in each plant tissue.</text>
</comment>
<dbReference type="SUPFAM" id="SSF48113">
    <property type="entry name" value="Heme-dependent peroxidases"/>
    <property type="match status" value="1"/>
</dbReference>
<feature type="disulfide bond" evidence="20">
    <location>
        <begin position="40"/>
        <end position="120"/>
    </location>
</feature>
<dbReference type="InterPro" id="IPR010255">
    <property type="entry name" value="Haem_peroxidase_sf"/>
</dbReference>
<evidence type="ECO:0000256" key="2">
    <source>
        <dbReference type="ARBA" id="ARBA00002322"/>
    </source>
</evidence>
<feature type="binding site" evidence="18">
    <location>
        <position position="93"/>
    </location>
    <ligand>
        <name>Ca(2+)</name>
        <dbReference type="ChEBI" id="CHEBI:29108"/>
        <label>1</label>
    </ligand>
</feature>
<evidence type="ECO:0000256" key="10">
    <source>
        <dbReference type="ARBA" id="ARBA00022837"/>
    </source>
</evidence>
<dbReference type="PANTHER" id="PTHR31388:SF264">
    <property type="entry name" value="PEROXIDASE 59"/>
    <property type="match status" value="1"/>
</dbReference>